<sequence length="169" mass="19162">MVVELGIKLSKIALKGLIKDKQQEITEFSSELKEPEKNEEVDNSPNIDWEDLNYPWGIRLVHYNRAELDASCAKISRIAQIAAFLGYSTLLLNFIDVTVLASMGVFPIRILYSFFDIILVAPAICVNFYLSFLALAMKKPLYTRFYMGSQIALCSASFISFLQFSERGQ</sequence>
<protein>
    <recommendedName>
        <fullName evidence="4">Chloroquine resistance transporter</fullName>
    </recommendedName>
</protein>
<evidence type="ECO:0000256" key="1">
    <source>
        <dbReference type="SAM" id="Phobius"/>
    </source>
</evidence>
<gene>
    <name evidence="2" type="ORF">BcabD6B2_49380</name>
</gene>
<dbReference type="RefSeq" id="XP_067717572.1">
    <property type="nucleotide sequence ID" value="XM_067861471.1"/>
</dbReference>
<name>A0AAV4LZC0_BABCB</name>
<keyword evidence="3" id="KW-1185">Reference proteome</keyword>
<feature type="transmembrane region" description="Helical" evidence="1">
    <location>
        <begin position="112"/>
        <end position="133"/>
    </location>
</feature>
<dbReference type="EMBL" id="BPLF01000005">
    <property type="protein sequence ID" value="GIX65503.1"/>
    <property type="molecule type" value="Genomic_DNA"/>
</dbReference>
<comment type="caution">
    <text evidence="2">The sequence shown here is derived from an EMBL/GenBank/DDBJ whole genome shotgun (WGS) entry which is preliminary data.</text>
</comment>
<keyword evidence="1" id="KW-0812">Transmembrane</keyword>
<keyword evidence="1" id="KW-0472">Membrane</keyword>
<accession>A0AAV4LZC0</accession>
<feature type="transmembrane region" description="Helical" evidence="1">
    <location>
        <begin position="84"/>
        <end position="106"/>
    </location>
</feature>
<evidence type="ECO:0008006" key="4">
    <source>
        <dbReference type="Google" id="ProtNLM"/>
    </source>
</evidence>
<dbReference type="Proteomes" id="UP001497744">
    <property type="component" value="Unassembled WGS sequence"/>
</dbReference>
<evidence type="ECO:0000313" key="3">
    <source>
        <dbReference type="Proteomes" id="UP001497744"/>
    </source>
</evidence>
<proteinExistence type="predicted"/>
<dbReference type="GeneID" id="94196984"/>
<evidence type="ECO:0000313" key="2">
    <source>
        <dbReference type="EMBL" id="GIX65503.1"/>
    </source>
</evidence>
<dbReference type="AlphaFoldDB" id="A0AAV4LZC0"/>
<reference evidence="2 3" key="1">
    <citation type="submission" date="2021-06" db="EMBL/GenBank/DDBJ databases">
        <title>Genome sequence of Babesia caballi.</title>
        <authorList>
            <person name="Yamagishi J."/>
            <person name="Kidaka T."/>
            <person name="Ochi A."/>
        </authorList>
    </citation>
    <scope>NUCLEOTIDE SEQUENCE [LARGE SCALE GENOMIC DNA]</scope>
    <source>
        <strain evidence="2">USDA-D6B2</strain>
    </source>
</reference>
<keyword evidence="1" id="KW-1133">Transmembrane helix</keyword>
<feature type="transmembrane region" description="Helical" evidence="1">
    <location>
        <begin position="145"/>
        <end position="164"/>
    </location>
</feature>
<organism evidence="2 3">
    <name type="scientific">Babesia caballi</name>
    <dbReference type="NCBI Taxonomy" id="5871"/>
    <lineage>
        <taxon>Eukaryota</taxon>
        <taxon>Sar</taxon>
        <taxon>Alveolata</taxon>
        <taxon>Apicomplexa</taxon>
        <taxon>Aconoidasida</taxon>
        <taxon>Piroplasmida</taxon>
        <taxon>Babesiidae</taxon>
        <taxon>Babesia</taxon>
    </lineage>
</organism>